<keyword evidence="7" id="KW-1015">Disulfide bond</keyword>
<evidence type="ECO:0000256" key="9">
    <source>
        <dbReference type="ARBA" id="ARBA00023180"/>
    </source>
</evidence>
<keyword evidence="4 12" id="KW-1133">Transmembrane helix</keyword>
<accession>A0A813R2R1</accession>
<evidence type="ECO:0000256" key="11">
    <source>
        <dbReference type="RuleBase" id="RU000688"/>
    </source>
</evidence>
<keyword evidence="10 11" id="KW-0807">Transducer</keyword>
<protein>
    <recommendedName>
        <fullName evidence="13">G-protein coupled receptors family 1 profile domain-containing protein</fullName>
    </recommendedName>
</protein>
<evidence type="ECO:0000313" key="15">
    <source>
        <dbReference type="Proteomes" id="UP000663879"/>
    </source>
</evidence>
<feature type="transmembrane region" description="Helical" evidence="12">
    <location>
        <begin position="209"/>
        <end position="233"/>
    </location>
</feature>
<evidence type="ECO:0000256" key="6">
    <source>
        <dbReference type="ARBA" id="ARBA00023136"/>
    </source>
</evidence>
<name>A0A813R2R1_9BILA</name>
<evidence type="ECO:0000256" key="4">
    <source>
        <dbReference type="ARBA" id="ARBA00022989"/>
    </source>
</evidence>
<keyword evidence="3 11" id="KW-0812">Transmembrane</keyword>
<evidence type="ECO:0000259" key="13">
    <source>
        <dbReference type="PROSITE" id="PS50262"/>
    </source>
</evidence>
<dbReference type="SUPFAM" id="SSF81321">
    <property type="entry name" value="Family A G protein-coupled receptor-like"/>
    <property type="match status" value="1"/>
</dbReference>
<dbReference type="OrthoDB" id="2132067at2759"/>
<evidence type="ECO:0000256" key="1">
    <source>
        <dbReference type="ARBA" id="ARBA00004651"/>
    </source>
</evidence>
<feature type="transmembrane region" description="Helical" evidence="12">
    <location>
        <begin position="261"/>
        <end position="285"/>
    </location>
</feature>
<feature type="transmembrane region" description="Helical" evidence="12">
    <location>
        <begin position="69"/>
        <end position="91"/>
    </location>
</feature>
<comment type="caution">
    <text evidence="14">The sequence shown here is derived from an EMBL/GenBank/DDBJ whole genome shotgun (WGS) entry which is preliminary data.</text>
</comment>
<sequence>MTISLLNNTSNISLNIFSNGTNVSSQNTVTNLEIFTFLWIFISVVGILANSVVVIVLPTKKRSPTEYFCLNLAISDMLFLFVCPTLSLISLHKLIIYENLPLLLAKIICKADFFLTHLTVFITCLTLMSMAFDRFYAIMYPLSSLGKRSRSKAIIINISIWLISIVLSIPHGYFREIMEIEDSGMICTSSLIVDEEINLWFSIMTVDQLHILFTILIAYVIPFTAILFCYLLMMIKLIKRKKNLNDNTRHMSKKAYNRSRILIMIALVTILFGVTWLPIHCILLAMKFYDKFPYESDTLFVVKSIAHTLTYLNSMLNPFFYTIMSKSFKIKFVTRLSRYSFTHKSSIVKGNQMYRGSMFVKRVSQNEPSVRRNSSAYRYKFVNKMRET</sequence>
<reference evidence="14" key="1">
    <citation type="submission" date="2021-02" db="EMBL/GenBank/DDBJ databases">
        <authorList>
            <person name="Nowell W R."/>
        </authorList>
    </citation>
    <scope>NUCLEOTIDE SEQUENCE</scope>
    <source>
        <strain evidence="14">Ploen Becks lab</strain>
    </source>
</reference>
<keyword evidence="5 11" id="KW-0297">G-protein coupled receptor</keyword>
<feature type="transmembrane region" description="Helical" evidence="12">
    <location>
        <begin position="153"/>
        <end position="174"/>
    </location>
</feature>
<dbReference type="PROSITE" id="PS50262">
    <property type="entry name" value="G_PROTEIN_RECEP_F1_2"/>
    <property type="match status" value="1"/>
</dbReference>
<organism evidence="14 15">
    <name type="scientific">Brachionus calyciflorus</name>
    <dbReference type="NCBI Taxonomy" id="104777"/>
    <lineage>
        <taxon>Eukaryota</taxon>
        <taxon>Metazoa</taxon>
        <taxon>Spiralia</taxon>
        <taxon>Gnathifera</taxon>
        <taxon>Rotifera</taxon>
        <taxon>Eurotatoria</taxon>
        <taxon>Monogononta</taxon>
        <taxon>Pseudotrocha</taxon>
        <taxon>Ploima</taxon>
        <taxon>Brachionidae</taxon>
        <taxon>Brachionus</taxon>
    </lineage>
</organism>
<proteinExistence type="inferred from homology"/>
<gene>
    <name evidence="14" type="ORF">OXX778_LOCUS5161</name>
</gene>
<feature type="transmembrane region" description="Helical" evidence="12">
    <location>
        <begin position="305"/>
        <end position="324"/>
    </location>
</feature>
<dbReference type="EMBL" id="CAJNOC010000547">
    <property type="protein sequence ID" value="CAF0775044.1"/>
    <property type="molecule type" value="Genomic_DNA"/>
</dbReference>
<comment type="subcellular location">
    <subcellularLocation>
        <location evidence="1">Cell membrane</location>
        <topology evidence="1">Multi-pass membrane protein</topology>
    </subcellularLocation>
</comment>
<dbReference type="GO" id="GO:0004930">
    <property type="term" value="F:G protein-coupled receptor activity"/>
    <property type="evidence" value="ECO:0007669"/>
    <property type="project" value="UniProtKB-KW"/>
</dbReference>
<evidence type="ECO:0000256" key="3">
    <source>
        <dbReference type="ARBA" id="ARBA00022692"/>
    </source>
</evidence>
<keyword evidence="15" id="KW-1185">Reference proteome</keyword>
<evidence type="ECO:0000256" key="7">
    <source>
        <dbReference type="ARBA" id="ARBA00023157"/>
    </source>
</evidence>
<dbReference type="PROSITE" id="PS00237">
    <property type="entry name" value="G_PROTEIN_RECEP_F1_1"/>
    <property type="match status" value="1"/>
</dbReference>
<evidence type="ECO:0000256" key="2">
    <source>
        <dbReference type="ARBA" id="ARBA00022475"/>
    </source>
</evidence>
<keyword evidence="9" id="KW-0325">Glycoprotein</keyword>
<dbReference type="Proteomes" id="UP000663879">
    <property type="component" value="Unassembled WGS sequence"/>
</dbReference>
<evidence type="ECO:0000256" key="10">
    <source>
        <dbReference type="ARBA" id="ARBA00023224"/>
    </source>
</evidence>
<evidence type="ECO:0000256" key="5">
    <source>
        <dbReference type="ARBA" id="ARBA00023040"/>
    </source>
</evidence>
<feature type="domain" description="G-protein coupled receptors family 1 profile" evidence="13">
    <location>
        <begin position="49"/>
        <end position="321"/>
    </location>
</feature>
<dbReference type="PANTHER" id="PTHR45695:SF23">
    <property type="entry name" value="GALANIN-LIKE G-PROTEIN COUPLED RECEPTOR NPR-9"/>
    <property type="match status" value="1"/>
</dbReference>
<evidence type="ECO:0000313" key="14">
    <source>
        <dbReference type="EMBL" id="CAF0775044.1"/>
    </source>
</evidence>
<feature type="transmembrane region" description="Helical" evidence="12">
    <location>
        <begin position="111"/>
        <end position="132"/>
    </location>
</feature>
<dbReference type="GO" id="GO:0005886">
    <property type="term" value="C:plasma membrane"/>
    <property type="evidence" value="ECO:0007669"/>
    <property type="project" value="UniProtKB-SubCell"/>
</dbReference>
<keyword evidence="2" id="KW-1003">Cell membrane</keyword>
<dbReference type="Gene3D" id="1.20.1070.10">
    <property type="entry name" value="Rhodopsin 7-helix transmembrane proteins"/>
    <property type="match status" value="1"/>
</dbReference>
<dbReference type="AlphaFoldDB" id="A0A813R2R1"/>
<dbReference type="PANTHER" id="PTHR45695">
    <property type="entry name" value="LEUCOKININ RECEPTOR-RELATED"/>
    <property type="match status" value="1"/>
</dbReference>
<comment type="similarity">
    <text evidence="11">Belongs to the G-protein coupled receptor 1 family.</text>
</comment>
<feature type="transmembrane region" description="Helical" evidence="12">
    <location>
        <begin position="34"/>
        <end position="57"/>
    </location>
</feature>
<dbReference type="InterPro" id="IPR017452">
    <property type="entry name" value="GPCR_Rhodpsn_7TM"/>
</dbReference>
<dbReference type="Pfam" id="PF00001">
    <property type="entry name" value="7tm_1"/>
    <property type="match status" value="1"/>
</dbReference>
<keyword evidence="6 12" id="KW-0472">Membrane</keyword>
<dbReference type="InterPro" id="IPR000276">
    <property type="entry name" value="GPCR_Rhodpsn"/>
</dbReference>
<dbReference type="PRINTS" id="PR00237">
    <property type="entry name" value="GPCRRHODOPSN"/>
</dbReference>
<evidence type="ECO:0000256" key="8">
    <source>
        <dbReference type="ARBA" id="ARBA00023170"/>
    </source>
</evidence>
<keyword evidence="8 11" id="KW-0675">Receptor</keyword>
<evidence type="ECO:0000256" key="12">
    <source>
        <dbReference type="SAM" id="Phobius"/>
    </source>
</evidence>